<comment type="caution">
    <text evidence="2">The sequence shown here is derived from an EMBL/GenBank/DDBJ whole genome shotgun (WGS) entry which is preliminary data.</text>
</comment>
<reference evidence="2" key="1">
    <citation type="submission" date="2021-01" db="EMBL/GenBank/DDBJ databases">
        <title>Whole genome shotgun sequence of Actinoplanes capillaceus NBRC 16408.</title>
        <authorList>
            <person name="Komaki H."/>
            <person name="Tamura T."/>
        </authorList>
    </citation>
    <scope>NUCLEOTIDE SEQUENCE [LARGE SCALE GENOMIC DNA]</scope>
    <source>
        <strain evidence="2">NBRC 16408</strain>
    </source>
</reference>
<name>A0ABQ3WH09_9ACTN</name>
<dbReference type="InterPro" id="IPR049251">
    <property type="entry name" value="DUF6884"/>
</dbReference>
<dbReference type="RefSeq" id="WP_204296020.1">
    <property type="nucleotide sequence ID" value="NZ_BAAAGQ010000041.1"/>
</dbReference>
<gene>
    <name evidence="2" type="ORF">Aca07nite_28010</name>
</gene>
<feature type="domain" description="DUF6884" evidence="1">
    <location>
        <begin position="58"/>
        <end position="179"/>
    </location>
</feature>
<accession>A0ABQ3WH09</accession>
<evidence type="ECO:0000259" key="1">
    <source>
        <dbReference type="Pfam" id="PF21818"/>
    </source>
</evidence>
<protein>
    <recommendedName>
        <fullName evidence="1">DUF6884 domain-containing protein</fullName>
    </recommendedName>
</protein>
<dbReference type="Pfam" id="PF21818">
    <property type="entry name" value="DUF6884"/>
    <property type="match status" value="1"/>
</dbReference>
<proteinExistence type="predicted"/>
<organism evidence="2">
    <name type="scientific">Actinoplanes campanulatus</name>
    <dbReference type="NCBI Taxonomy" id="113559"/>
    <lineage>
        <taxon>Bacteria</taxon>
        <taxon>Bacillati</taxon>
        <taxon>Actinomycetota</taxon>
        <taxon>Actinomycetes</taxon>
        <taxon>Micromonosporales</taxon>
        <taxon>Micromonosporaceae</taxon>
        <taxon>Actinoplanes</taxon>
    </lineage>
</organism>
<sequence>MIQYGSGSGRRSCFSLETTGSPIAGIVGTRTIVFGIASTPCGFPHVAAQESANPRASGCGGAKLDRPAPAGRMYVGSYHAACRRAAAAIGGRLLILSARYGLIAPDTWIEPYELRMGQPGAVTMPMLRAQARRLGIDTAGTVTVLAGRDYADPVSAVWPHAARPLDNARGIGPQLARLAELARGATTQVAPEAGADRSAA</sequence>
<evidence type="ECO:0000313" key="2">
    <source>
        <dbReference type="EMBL" id="GID45526.1"/>
    </source>
</evidence>
<dbReference type="EMBL" id="BOMF01000055">
    <property type="protein sequence ID" value="GID45526.1"/>
    <property type="molecule type" value="Genomic_DNA"/>
</dbReference>